<keyword evidence="2" id="KW-1185">Reference proteome</keyword>
<dbReference type="OrthoDB" id="6434680at2759"/>
<evidence type="ECO:0000313" key="1">
    <source>
        <dbReference type="EMBL" id="KAJ8351822.1"/>
    </source>
</evidence>
<dbReference type="Proteomes" id="UP001152622">
    <property type="component" value="Chromosome 8"/>
</dbReference>
<dbReference type="PANTHER" id="PTHR22955:SF75">
    <property type="match status" value="1"/>
</dbReference>
<protein>
    <submittedName>
        <fullName evidence="1">Uncharacterized protein</fullName>
    </submittedName>
</protein>
<evidence type="ECO:0000313" key="2">
    <source>
        <dbReference type="Proteomes" id="UP001152622"/>
    </source>
</evidence>
<sequence length="154" mass="18197">MVKERVQGYFRAVGRRKAKERRAAFDRANAALQSPEAWSRWVVVSEEAEVREVAREFYAAHHTRESLLTKRGSDLNNRLLGVLLRFWKEPDMFHCFIVHEDHRDFLHFLWFRNNDPDSDIVNYRMRMHVFGNSPSPAVTIGPVEGSPGRRREFR</sequence>
<dbReference type="PANTHER" id="PTHR22955">
    <property type="entry name" value="RETROTRANSPOSON"/>
    <property type="match status" value="1"/>
</dbReference>
<dbReference type="EMBL" id="JAINUF010000008">
    <property type="protein sequence ID" value="KAJ8351822.1"/>
    <property type="molecule type" value="Genomic_DNA"/>
</dbReference>
<comment type="caution">
    <text evidence="1">The sequence shown here is derived from an EMBL/GenBank/DDBJ whole genome shotgun (WGS) entry which is preliminary data.</text>
</comment>
<accession>A0A9Q1IT58</accession>
<reference evidence="1" key="1">
    <citation type="journal article" date="2023" name="Science">
        <title>Genome structures resolve the early diversification of teleost fishes.</title>
        <authorList>
            <person name="Parey E."/>
            <person name="Louis A."/>
            <person name="Montfort J."/>
            <person name="Bouchez O."/>
            <person name="Roques C."/>
            <person name="Iampietro C."/>
            <person name="Lluch J."/>
            <person name="Castinel A."/>
            <person name="Donnadieu C."/>
            <person name="Desvignes T."/>
            <person name="Floi Bucao C."/>
            <person name="Jouanno E."/>
            <person name="Wen M."/>
            <person name="Mejri S."/>
            <person name="Dirks R."/>
            <person name="Jansen H."/>
            <person name="Henkel C."/>
            <person name="Chen W.J."/>
            <person name="Zahm M."/>
            <person name="Cabau C."/>
            <person name="Klopp C."/>
            <person name="Thompson A.W."/>
            <person name="Robinson-Rechavi M."/>
            <person name="Braasch I."/>
            <person name="Lecointre G."/>
            <person name="Bobe J."/>
            <person name="Postlethwait J.H."/>
            <person name="Berthelot C."/>
            <person name="Roest Crollius H."/>
            <person name="Guiguen Y."/>
        </authorList>
    </citation>
    <scope>NUCLEOTIDE SEQUENCE</scope>
    <source>
        <strain evidence="1">WJC10195</strain>
    </source>
</reference>
<proteinExistence type="predicted"/>
<gene>
    <name evidence="1" type="ORF">SKAU_G00232980</name>
</gene>
<organism evidence="1 2">
    <name type="scientific">Synaphobranchus kaupii</name>
    <name type="common">Kaup's arrowtooth eel</name>
    <dbReference type="NCBI Taxonomy" id="118154"/>
    <lineage>
        <taxon>Eukaryota</taxon>
        <taxon>Metazoa</taxon>
        <taxon>Chordata</taxon>
        <taxon>Craniata</taxon>
        <taxon>Vertebrata</taxon>
        <taxon>Euteleostomi</taxon>
        <taxon>Actinopterygii</taxon>
        <taxon>Neopterygii</taxon>
        <taxon>Teleostei</taxon>
        <taxon>Anguilliformes</taxon>
        <taxon>Synaphobranchidae</taxon>
        <taxon>Synaphobranchus</taxon>
    </lineage>
</organism>
<name>A0A9Q1IT58_SYNKA</name>
<dbReference type="AlphaFoldDB" id="A0A9Q1IT58"/>